<name>A0A5S5CZB7_9ACTN</name>
<proteinExistence type="predicted"/>
<organism evidence="1 2">
    <name type="scientific">Blastococcus xanthinilyticus</name>
    <dbReference type="NCBI Taxonomy" id="1564164"/>
    <lineage>
        <taxon>Bacteria</taxon>
        <taxon>Bacillati</taxon>
        <taxon>Actinomycetota</taxon>
        <taxon>Actinomycetes</taxon>
        <taxon>Geodermatophilales</taxon>
        <taxon>Geodermatophilaceae</taxon>
        <taxon>Blastococcus</taxon>
    </lineage>
</organism>
<dbReference type="Pfam" id="PF04978">
    <property type="entry name" value="MST"/>
    <property type="match status" value="1"/>
</dbReference>
<evidence type="ECO:0000313" key="2">
    <source>
        <dbReference type="Proteomes" id="UP000322499"/>
    </source>
</evidence>
<dbReference type="RefSeq" id="WP_166532303.1">
    <property type="nucleotide sequence ID" value="NZ_VNHW01000003.1"/>
</dbReference>
<dbReference type="Proteomes" id="UP000322499">
    <property type="component" value="Unassembled WGS sequence"/>
</dbReference>
<reference evidence="1 2" key="1">
    <citation type="submission" date="2019-07" db="EMBL/GenBank/DDBJ databases">
        <title>Genomic Encyclopedia of Archaeal and Bacterial Type Strains, Phase II (KMG-II): from individual species to whole genera.</title>
        <authorList>
            <person name="Goeker M."/>
        </authorList>
    </citation>
    <scope>NUCLEOTIDE SEQUENCE [LARGE SCALE GENOMIC DNA]</scope>
    <source>
        <strain evidence="1 2">DSM 46842</strain>
    </source>
</reference>
<gene>
    <name evidence="1" type="ORF">BD833_103257</name>
</gene>
<dbReference type="EMBL" id="VNHW01000003">
    <property type="protein sequence ID" value="TYP89100.1"/>
    <property type="molecule type" value="Genomic_DNA"/>
</dbReference>
<evidence type="ECO:0000313" key="1">
    <source>
        <dbReference type="EMBL" id="TYP89100.1"/>
    </source>
</evidence>
<dbReference type="InterPro" id="IPR007061">
    <property type="entry name" value="MST-like"/>
</dbReference>
<dbReference type="AlphaFoldDB" id="A0A5S5CZB7"/>
<dbReference type="SUPFAM" id="SSF109854">
    <property type="entry name" value="DinB/YfiT-like putative metalloenzymes"/>
    <property type="match status" value="1"/>
</dbReference>
<protein>
    <submittedName>
        <fullName evidence="1">Uncharacterized protein DUF664</fullName>
    </submittedName>
</protein>
<sequence>MADHRETAQPETAQPGPIADERELLLAWLEHLRASLLRMLEDLDEEQARWRPDGALIGVIGIVNHLTHVERRWIDGRMLGEAVHRSEAEFSPGPELTVPAAVRGYRERGAATAAAVRSMEVTRPCADGSGRDLRWVLLHLVEETARHAGHADATRELLDGVTGR</sequence>
<dbReference type="InterPro" id="IPR034660">
    <property type="entry name" value="DinB/YfiT-like"/>
</dbReference>
<dbReference type="Gene3D" id="1.20.120.450">
    <property type="entry name" value="dinb family like domain"/>
    <property type="match status" value="1"/>
</dbReference>
<comment type="caution">
    <text evidence="1">The sequence shown here is derived from an EMBL/GenBank/DDBJ whole genome shotgun (WGS) entry which is preliminary data.</text>
</comment>
<accession>A0A5S5CZB7</accession>
<keyword evidence="2" id="KW-1185">Reference proteome</keyword>